<keyword evidence="6 11" id="KW-0699">rRNA-binding</keyword>
<protein>
    <recommendedName>
        <fullName evidence="11 12">Ribonuclease M5</fullName>
        <ecNumber evidence="11 12">3.1.26.8</ecNumber>
    </recommendedName>
    <alternativeName>
        <fullName evidence="11">RNase M5</fullName>
    </alternativeName>
    <alternativeName>
        <fullName evidence="11">Ribosomal RNA terminal maturase M5</fullName>
    </alternativeName>
</protein>
<dbReference type="NCBIfam" id="TIGR00334">
    <property type="entry name" value="5S_RNA_mat_M5"/>
    <property type="match status" value="1"/>
</dbReference>
<reference evidence="13 14" key="1">
    <citation type="submission" date="2017-05" db="EMBL/GenBank/DDBJ databases">
        <title>Vagococcus spp. assemblies.</title>
        <authorList>
            <person name="Gulvik C.A."/>
        </authorList>
    </citation>
    <scope>NUCLEOTIDE SEQUENCE [LARGE SCALE GENOMIC DNA]</scope>
    <source>
        <strain evidence="13 14">NCFB 2497</strain>
    </source>
</reference>
<keyword evidence="10 11" id="KW-0694">RNA-binding</keyword>
<evidence type="ECO:0000313" key="14">
    <source>
        <dbReference type="Proteomes" id="UP000288197"/>
    </source>
</evidence>
<evidence type="ECO:0000256" key="7">
    <source>
        <dbReference type="ARBA" id="ARBA00022759"/>
    </source>
</evidence>
<gene>
    <name evidence="11" type="primary">rnmV</name>
    <name evidence="13" type="ORF">CBF32_03710</name>
</gene>
<evidence type="ECO:0000256" key="5">
    <source>
        <dbReference type="ARBA" id="ARBA00022723"/>
    </source>
</evidence>
<dbReference type="Pfam" id="PF01751">
    <property type="entry name" value="Toprim"/>
    <property type="match status" value="1"/>
</dbReference>
<evidence type="ECO:0000256" key="6">
    <source>
        <dbReference type="ARBA" id="ARBA00022730"/>
    </source>
</evidence>
<evidence type="ECO:0000256" key="11">
    <source>
        <dbReference type="HAMAP-Rule" id="MF_01469"/>
    </source>
</evidence>
<keyword evidence="3 11" id="KW-0698">rRNA processing</keyword>
<proteinExistence type="inferred from homology"/>
<dbReference type="GO" id="GO:0046872">
    <property type="term" value="F:metal ion binding"/>
    <property type="evidence" value="ECO:0007669"/>
    <property type="project" value="UniProtKB-KW"/>
</dbReference>
<keyword evidence="2 11" id="KW-0690">Ribosome biogenesis</keyword>
<keyword evidence="14" id="KW-1185">Reference proteome</keyword>
<dbReference type="EMBL" id="NGJX01000003">
    <property type="protein sequence ID" value="RSU03787.1"/>
    <property type="molecule type" value="Genomic_DNA"/>
</dbReference>
<keyword evidence="7 11" id="KW-0255">Endonuclease</keyword>
<dbReference type="EC" id="3.1.26.8" evidence="11 12"/>
<dbReference type="GO" id="GO:0043822">
    <property type="term" value="F:ribonuclease M5 activity"/>
    <property type="evidence" value="ECO:0007669"/>
    <property type="project" value="UniProtKB-UniRule"/>
</dbReference>
<comment type="function">
    <text evidence="11">Required for correct processing of both the 5' and 3' ends of 5S rRNA precursor. Cleaves both sides of a double-stranded region yielding mature 5S rRNA in one step.</text>
</comment>
<dbReference type="FunFam" id="3.40.1360.10:FF:000006">
    <property type="entry name" value="Ribonuclease M5"/>
    <property type="match status" value="1"/>
</dbReference>
<comment type="catalytic activity">
    <reaction evidence="11">
        <text>Endonucleolytic cleavage of RNA, removing 21 and 42 nucleotides, respectively, from the 5'- and 3'-termini of a 5S-rRNA precursor.</text>
        <dbReference type="EC" id="3.1.26.8"/>
    </reaction>
</comment>
<keyword evidence="4 11" id="KW-0540">Nuclease</keyword>
<dbReference type="InterPro" id="IPR025156">
    <property type="entry name" value="RNase_M5_C"/>
</dbReference>
<comment type="caution">
    <text evidence="13">The sequence shown here is derived from an EMBL/GenBank/DDBJ whole genome shotgun (WGS) entry which is preliminary data.</text>
</comment>
<dbReference type="Pfam" id="PF13331">
    <property type="entry name" value="DUF4093"/>
    <property type="match status" value="1"/>
</dbReference>
<dbReference type="InterPro" id="IPR034141">
    <property type="entry name" value="TOPRIM_RNase_M5-like"/>
</dbReference>
<keyword evidence="9" id="KW-0460">Magnesium</keyword>
<evidence type="ECO:0000256" key="4">
    <source>
        <dbReference type="ARBA" id="ARBA00022722"/>
    </source>
</evidence>
<dbReference type="InterPro" id="IPR004466">
    <property type="entry name" value="RNase_M5"/>
</dbReference>
<dbReference type="InterPro" id="IPR006171">
    <property type="entry name" value="TOPRIM_dom"/>
</dbReference>
<organism evidence="13 14">
    <name type="scientific">Vagococcus fluvialis</name>
    <dbReference type="NCBI Taxonomy" id="2738"/>
    <lineage>
        <taxon>Bacteria</taxon>
        <taxon>Bacillati</taxon>
        <taxon>Bacillota</taxon>
        <taxon>Bacilli</taxon>
        <taxon>Lactobacillales</taxon>
        <taxon>Enterococcaceae</taxon>
        <taxon>Vagococcus</taxon>
    </lineage>
</organism>
<evidence type="ECO:0000256" key="10">
    <source>
        <dbReference type="ARBA" id="ARBA00022884"/>
    </source>
</evidence>
<keyword evidence="5" id="KW-0479">Metal-binding</keyword>
<dbReference type="SUPFAM" id="SSF110455">
    <property type="entry name" value="Toprim domain"/>
    <property type="match status" value="1"/>
</dbReference>
<accession>A0A369AZ54</accession>
<name>A0A369AZ54_9ENTE</name>
<sequence>MTERIKIEEIIVVEGKDDTKRLQQFLDCDTIETNGSALSEETLKKISHAEEVRGVIIFTDPDFSGEKIRKQVTEVVPTAKHAFISRKKGVPKKSGGSLGVEHADKETILEALRNISTPTTEDFVSEITQEDLIRFGLIAGVSAKKRREILGEALNIGYTNGKQLQKRLKMFQITKEEFTKAMKEILKDEDYDGL</sequence>
<evidence type="ECO:0000256" key="3">
    <source>
        <dbReference type="ARBA" id="ARBA00022552"/>
    </source>
</evidence>
<dbReference type="GO" id="GO:0006364">
    <property type="term" value="P:rRNA processing"/>
    <property type="evidence" value="ECO:0007669"/>
    <property type="project" value="UniProtKB-UniRule"/>
</dbReference>
<evidence type="ECO:0000256" key="1">
    <source>
        <dbReference type="ARBA" id="ARBA00022490"/>
    </source>
</evidence>
<comment type="similarity">
    <text evidence="11">Belongs to the ribonuclease M5 family.</text>
</comment>
<dbReference type="HAMAP" id="MF_01469">
    <property type="entry name" value="RNase_M5"/>
    <property type="match status" value="1"/>
</dbReference>
<evidence type="ECO:0000313" key="13">
    <source>
        <dbReference type="EMBL" id="RSU03787.1"/>
    </source>
</evidence>
<keyword evidence="8 11" id="KW-0378">Hydrolase</keyword>
<dbReference type="GO" id="GO:0019843">
    <property type="term" value="F:rRNA binding"/>
    <property type="evidence" value="ECO:0007669"/>
    <property type="project" value="UniProtKB-KW"/>
</dbReference>
<evidence type="ECO:0000256" key="9">
    <source>
        <dbReference type="ARBA" id="ARBA00022842"/>
    </source>
</evidence>
<dbReference type="CDD" id="cd01027">
    <property type="entry name" value="TOPRIM_RNase_M5_like"/>
    <property type="match status" value="1"/>
</dbReference>
<evidence type="ECO:0000256" key="2">
    <source>
        <dbReference type="ARBA" id="ARBA00022517"/>
    </source>
</evidence>
<dbReference type="PROSITE" id="PS50880">
    <property type="entry name" value="TOPRIM"/>
    <property type="match status" value="1"/>
</dbReference>
<dbReference type="PANTHER" id="PTHR39156">
    <property type="entry name" value="RIBONUCLEASE M5"/>
    <property type="match status" value="1"/>
</dbReference>
<comment type="subcellular location">
    <subcellularLocation>
        <location evidence="11">Cytoplasm</location>
    </subcellularLocation>
</comment>
<dbReference type="GO" id="GO:0005737">
    <property type="term" value="C:cytoplasm"/>
    <property type="evidence" value="ECO:0007669"/>
    <property type="project" value="UniProtKB-SubCell"/>
</dbReference>
<dbReference type="OrthoDB" id="9791329at2"/>
<dbReference type="RefSeq" id="WP_114289142.1">
    <property type="nucleotide sequence ID" value="NZ_CP081459.1"/>
</dbReference>
<dbReference type="Proteomes" id="UP000288197">
    <property type="component" value="Unassembled WGS sequence"/>
</dbReference>
<evidence type="ECO:0000256" key="8">
    <source>
        <dbReference type="ARBA" id="ARBA00022801"/>
    </source>
</evidence>
<dbReference type="PANTHER" id="PTHR39156:SF1">
    <property type="entry name" value="RIBONUCLEASE M5"/>
    <property type="match status" value="1"/>
</dbReference>
<evidence type="ECO:0000256" key="12">
    <source>
        <dbReference type="NCBIfam" id="TIGR00334"/>
    </source>
</evidence>
<dbReference type="GeneID" id="63145946"/>
<dbReference type="SMART" id="SM00493">
    <property type="entry name" value="TOPRIM"/>
    <property type="match status" value="1"/>
</dbReference>
<keyword evidence="1 11" id="KW-0963">Cytoplasm</keyword>
<dbReference type="AlphaFoldDB" id="A0A369AZ54"/>
<dbReference type="Gene3D" id="3.40.1360.10">
    <property type="match status" value="1"/>
</dbReference>